<organism evidence="1 2">
    <name type="scientific">Crocosphaera watsonii WH 0003</name>
    <dbReference type="NCBI Taxonomy" id="423471"/>
    <lineage>
        <taxon>Bacteria</taxon>
        <taxon>Bacillati</taxon>
        <taxon>Cyanobacteriota</taxon>
        <taxon>Cyanophyceae</taxon>
        <taxon>Oscillatoriophycideae</taxon>
        <taxon>Chroococcales</taxon>
        <taxon>Aphanothecaceae</taxon>
        <taxon>Crocosphaera</taxon>
    </lineage>
</organism>
<evidence type="ECO:0000313" key="1">
    <source>
        <dbReference type="EMBL" id="EHJ13183.1"/>
    </source>
</evidence>
<proteinExistence type="predicted"/>
<protein>
    <recommendedName>
        <fullName evidence="3">Toxin HicA</fullName>
    </recommendedName>
</protein>
<comment type="caution">
    <text evidence="1">The sequence shown here is derived from an EMBL/GenBank/DDBJ whole genome shotgun (WGS) entry which is preliminary data.</text>
</comment>
<evidence type="ECO:0008006" key="3">
    <source>
        <dbReference type="Google" id="ProtNLM"/>
    </source>
</evidence>
<accession>G5J3P5</accession>
<dbReference type="PATRIC" id="fig|423471.3.peg.1988"/>
<dbReference type="GeneID" id="88765839"/>
<name>G5J3P5_CROWT</name>
<dbReference type="Proteomes" id="UP000003477">
    <property type="component" value="Unassembled WGS sequence"/>
</dbReference>
<sequence length="87" mass="10299">MDIDEAIKELENSKNIRFSRLMKITERFFDKPRNRGSSHYPFKVPWQGEPRINLQKGKDGKAKPYQVKQVRLALIKLQKIKRGETND</sequence>
<dbReference type="RefSeq" id="WP_007305142.1">
    <property type="nucleotide sequence ID" value="NZ_AESD01000327.1"/>
</dbReference>
<evidence type="ECO:0000313" key="2">
    <source>
        <dbReference type="Proteomes" id="UP000003477"/>
    </source>
</evidence>
<dbReference type="EMBL" id="AESD01000327">
    <property type="protein sequence ID" value="EHJ13183.1"/>
    <property type="molecule type" value="Genomic_DNA"/>
</dbReference>
<reference evidence="1 2" key="1">
    <citation type="journal article" date="2011" name="Front. Microbiol.">
        <title>Two Strains of Crocosphaera watsonii with Highly Conserved Genomes are Distinguished by Strain-Specific Features.</title>
        <authorList>
            <person name="Bench S.R."/>
            <person name="Ilikchyan I.N."/>
            <person name="Tripp H.J."/>
            <person name="Zehr J.P."/>
        </authorList>
    </citation>
    <scope>NUCLEOTIDE SEQUENCE [LARGE SCALE GENOMIC DNA]</scope>
    <source>
        <strain evidence="1 2">WH 0003</strain>
    </source>
</reference>
<gene>
    <name evidence="1" type="ORF">CWATWH0003_2120</name>
</gene>
<dbReference type="AlphaFoldDB" id="G5J3P5"/>